<keyword evidence="2 7" id="KW-0699">rRNA-binding</keyword>
<sequence length="116" mass="13083">MHIKKTNRINRAKRIRANISILGINRLCINRNSRHIYAHITSYSNILISASTLEYLFKKENIYTGNIESAKKIGFILASRAKKSGISSVAFDRSGYKYHGRIKALANAARKGGLQF</sequence>
<proteinExistence type="inferred from homology"/>
<comment type="function">
    <text evidence="7">This is one of the proteins that bind and probably mediate the attachment of the 5S RNA into the large ribosomal subunit, where it forms part of the central protuberance.</text>
</comment>
<keyword evidence="5 7" id="KW-0687">Ribonucleoprotein</keyword>
<organism evidence="8 9">
    <name type="scientific">Candidatus Johnevansia muelleri</name>
    <dbReference type="NCBI Taxonomy" id="1495769"/>
    <lineage>
        <taxon>Bacteria</taxon>
        <taxon>Pseudomonadati</taxon>
        <taxon>Pseudomonadota</taxon>
        <taxon>Gammaproteobacteria</taxon>
        <taxon>Candidatus Johnevansiales</taxon>
        <taxon>Candidatus Johnevansiaceae</taxon>
        <taxon>Candidatus Johnevansia</taxon>
    </lineage>
</organism>
<dbReference type="STRING" id="1495769.CEM_110"/>
<protein>
    <recommendedName>
        <fullName evidence="6 7">Large ribosomal subunit protein uL18</fullName>
    </recommendedName>
</protein>
<dbReference type="PANTHER" id="PTHR12899:SF3">
    <property type="entry name" value="LARGE RIBOSOMAL SUBUNIT PROTEIN UL18M"/>
    <property type="match status" value="1"/>
</dbReference>
<evidence type="ECO:0000256" key="3">
    <source>
        <dbReference type="ARBA" id="ARBA00022884"/>
    </source>
</evidence>
<dbReference type="AlphaFoldDB" id="A0A078KDV2"/>
<dbReference type="NCBIfam" id="TIGR00060">
    <property type="entry name" value="L18_bact"/>
    <property type="match status" value="1"/>
</dbReference>
<dbReference type="Proteomes" id="UP000032420">
    <property type="component" value="Chromosome I"/>
</dbReference>
<dbReference type="InterPro" id="IPR057268">
    <property type="entry name" value="Ribosomal_L18"/>
</dbReference>
<evidence type="ECO:0000256" key="2">
    <source>
        <dbReference type="ARBA" id="ARBA00022730"/>
    </source>
</evidence>
<dbReference type="GO" id="GO:0008097">
    <property type="term" value="F:5S rRNA binding"/>
    <property type="evidence" value="ECO:0007669"/>
    <property type="project" value="TreeGrafter"/>
</dbReference>
<evidence type="ECO:0000313" key="9">
    <source>
        <dbReference type="Proteomes" id="UP000032420"/>
    </source>
</evidence>
<evidence type="ECO:0000256" key="1">
    <source>
        <dbReference type="ARBA" id="ARBA00007116"/>
    </source>
</evidence>
<keyword evidence="4 7" id="KW-0689">Ribosomal protein</keyword>
<dbReference type="OrthoDB" id="9810939at2"/>
<reference evidence="9" key="1">
    <citation type="submission" date="2014-07" db="EMBL/GenBank/DDBJ databases">
        <authorList>
            <person name="Santos-Garcia D."/>
        </authorList>
    </citation>
    <scope>NUCLEOTIDE SEQUENCE [LARGE SCALE GENOMIC DNA]</scope>
</reference>
<dbReference type="PANTHER" id="PTHR12899">
    <property type="entry name" value="39S RIBOSOMAL PROTEIN L18, MITOCHONDRIAL"/>
    <property type="match status" value="1"/>
</dbReference>
<dbReference type="EMBL" id="LM655252">
    <property type="protein sequence ID" value="CDZ16378.1"/>
    <property type="molecule type" value="Genomic_DNA"/>
</dbReference>
<dbReference type="CDD" id="cd00432">
    <property type="entry name" value="Ribosomal_L18_L5e"/>
    <property type="match status" value="1"/>
</dbReference>
<dbReference type="InterPro" id="IPR004389">
    <property type="entry name" value="Ribosomal_uL18_bac-type"/>
</dbReference>
<evidence type="ECO:0000256" key="5">
    <source>
        <dbReference type="ARBA" id="ARBA00023274"/>
    </source>
</evidence>
<evidence type="ECO:0000256" key="7">
    <source>
        <dbReference type="HAMAP-Rule" id="MF_01337"/>
    </source>
</evidence>
<dbReference type="InterPro" id="IPR005484">
    <property type="entry name" value="Ribosomal_uL18_bac/plant/anim"/>
</dbReference>
<dbReference type="FunFam" id="3.30.420.100:FF:000001">
    <property type="entry name" value="50S ribosomal protein L18"/>
    <property type="match status" value="1"/>
</dbReference>
<dbReference type="HAMAP" id="MF_01337_B">
    <property type="entry name" value="Ribosomal_uL18_B"/>
    <property type="match status" value="1"/>
</dbReference>
<dbReference type="PATRIC" id="fig|1495769.3.peg.100"/>
<evidence type="ECO:0000256" key="6">
    <source>
        <dbReference type="ARBA" id="ARBA00035197"/>
    </source>
</evidence>
<evidence type="ECO:0000313" key="8">
    <source>
        <dbReference type="EMBL" id="CDZ16378.1"/>
    </source>
</evidence>
<dbReference type="Gene3D" id="3.30.420.100">
    <property type="match status" value="1"/>
</dbReference>
<dbReference type="GO" id="GO:0006412">
    <property type="term" value="P:translation"/>
    <property type="evidence" value="ECO:0007669"/>
    <property type="project" value="UniProtKB-UniRule"/>
</dbReference>
<evidence type="ECO:0000256" key="4">
    <source>
        <dbReference type="ARBA" id="ARBA00022980"/>
    </source>
</evidence>
<dbReference type="SUPFAM" id="SSF53137">
    <property type="entry name" value="Translational machinery components"/>
    <property type="match status" value="1"/>
</dbReference>
<keyword evidence="3 7" id="KW-0694">RNA-binding</keyword>
<dbReference type="HOGENOM" id="CLU_098841_0_1_6"/>
<comment type="subunit">
    <text evidence="7">Part of the 50S ribosomal subunit; part of the 5S rRNA/L5/L18/L25 subcomplex. Contacts the 5S and 23S rRNAs.</text>
</comment>
<keyword evidence="9" id="KW-1185">Reference proteome</keyword>
<accession>A0A078KDV2</accession>
<comment type="similarity">
    <text evidence="1 7">Belongs to the universal ribosomal protein uL18 family.</text>
</comment>
<dbReference type="Pfam" id="PF00861">
    <property type="entry name" value="Ribosomal_L18p"/>
    <property type="match status" value="1"/>
</dbReference>
<dbReference type="KEGG" id="eme:CEM_110"/>
<dbReference type="GO" id="GO:0003735">
    <property type="term" value="F:structural constituent of ribosome"/>
    <property type="evidence" value="ECO:0007669"/>
    <property type="project" value="InterPro"/>
</dbReference>
<name>A0A078KDV2_9GAMM</name>
<gene>
    <name evidence="7 8" type="primary">rplR</name>
    <name evidence="8" type="ORF">CEM_110</name>
</gene>
<dbReference type="GO" id="GO:0022625">
    <property type="term" value="C:cytosolic large ribosomal subunit"/>
    <property type="evidence" value="ECO:0007669"/>
    <property type="project" value="TreeGrafter"/>
</dbReference>